<protein>
    <submittedName>
        <fullName evidence="3">Tripartite tricarboxylate transporter TctB family protein</fullName>
    </submittedName>
</protein>
<dbReference type="RefSeq" id="WP_115517026.1">
    <property type="nucleotide sequence ID" value="NZ_QRGO01000001.1"/>
</dbReference>
<feature type="transmembrane region" description="Helical" evidence="1">
    <location>
        <begin position="42"/>
        <end position="63"/>
    </location>
</feature>
<evidence type="ECO:0000313" key="3">
    <source>
        <dbReference type="EMBL" id="RDV05002.1"/>
    </source>
</evidence>
<evidence type="ECO:0000256" key="1">
    <source>
        <dbReference type="SAM" id="Phobius"/>
    </source>
</evidence>
<name>A0A371BBQ9_9BRAD</name>
<dbReference type="AlphaFoldDB" id="A0A371BBQ9"/>
<keyword evidence="1" id="KW-0812">Transmembrane</keyword>
<feature type="transmembrane region" description="Helical" evidence="1">
    <location>
        <begin position="75"/>
        <end position="108"/>
    </location>
</feature>
<proteinExistence type="predicted"/>
<dbReference type="Pfam" id="PF07331">
    <property type="entry name" value="TctB"/>
    <property type="match status" value="1"/>
</dbReference>
<evidence type="ECO:0000313" key="4">
    <source>
        <dbReference type="Proteomes" id="UP000263993"/>
    </source>
</evidence>
<reference evidence="4" key="1">
    <citation type="submission" date="2018-08" db="EMBL/GenBank/DDBJ databases">
        <authorList>
            <person name="Kim S.-J."/>
            <person name="Jung G.-Y."/>
        </authorList>
    </citation>
    <scope>NUCLEOTIDE SEQUENCE [LARGE SCALE GENOMIC DNA]</scope>
    <source>
        <strain evidence="4">GY_H</strain>
    </source>
</reference>
<evidence type="ECO:0000259" key="2">
    <source>
        <dbReference type="Pfam" id="PF07331"/>
    </source>
</evidence>
<feature type="transmembrane region" description="Helical" evidence="1">
    <location>
        <begin position="120"/>
        <end position="141"/>
    </location>
</feature>
<accession>A0A371BBQ9</accession>
<sequence>MPRLFAMSDFWSGILFIVTGSVALWIGRNYPRGTLSQMGPGFFPHVISVVLIGIGLLIVLQAMRADGPGESTGPWPLRALVLVSAGLILFGLLAPVAGIVLAAFAVVVLPGFATADVRPIELLVVAAALVVVAVVVFVYGLGLNLPVFPWS</sequence>
<keyword evidence="1" id="KW-0472">Membrane</keyword>
<comment type="caution">
    <text evidence="3">The sequence shown here is derived from an EMBL/GenBank/DDBJ whole genome shotgun (WGS) entry which is preliminary data.</text>
</comment>
<feature type="domain" description="DUF1468" evidence="2">
    <location>
        <begin position="11"/>
        <end position="146"/>
    </location>
</feature>
<dbReference type="EMBL" id="QRGO01000001">
    <property type="protein sequence ID" value="RDV05002.1"/>
    <property type="molecule type" value="Genomic_DNA"/>
</dbReference>
<keyword evidence="4" id="KW-1185">Reference proteome</keyword>
<organism evidence="3 4">
    <name type="scientific">Undibacter mobilis</name>
    <dbReference type="NCBI Taxonomy" id="2292256"/>
    <lineage>
        <taxon>Bacteria</taxon>
        <taxon>Pseudomonadati</taxon>
        <taxon>Pseudomonadota</taxon>
        <taxon>Alphaproteobacteria</taxon>
        <taxon>Hyphomicrobiales</taxon>
        <taxon>Nitrobacteraceae</taxon>
        <taxon>Undibacter</taxon>
    </lineage>
</organism>
<gene>
    <name evidence="3" type="ORF">DXH78_10765</name>
</gene>
<dbReference type="OrthoDB" id="5186924at2"/>
<dbReference type="InterPro" id="IPR009936">
    <property type="entry name" value="DUF1468"/>
</dbReference>
<feature type="transmembrane region" description="Helical" evidence="1">
    <location>
        <begin position="12"/>
        <end position="30"/>
    </location>
</feature>
<dbReference type="Proteomes" id="UP000263993">
    <property type="component" value="Unassembled WGS sequence"/>
</dbReference>
<keyword evidence="1" id="KW-1133">Transmembrane helix</keyword>